<dbReference type="AlphaFoldDB" id="A0A4D6KVS1"/>
<gene>
    <name evidence="1" type="ORF">DEO72_LG1g3018</name>
</gene>
<evidence type="ECO:0000313" key="1">
    <source>
        <dbReference type="EMBL" id="QCD79379.1"/>
    </source>
</evidence>
<name>A0A4D6KVS1_VIGUN</name>
<protein>
    <submittedName>
        <fullName evidence="1">Uncharacterized protein</fullName>
    </submittedName>
</protein>
<organism evidence="1 2">
    <name type="scientific">Vigna unguiculata</name>
    <name type="common">Cowpea</name>
    <dbReference type="NCBI Taxonomy" id="3917"/>
    <lineage>
        <taxon>Eukaryota</taxon>
        <taxon>Viridiplantae</taxon>
        <taxon>Streptophyta</taxon>
        <taxon>Embryophyta</taxon>
        <taxon>Tracheophyta</taxon>
        <taxon>Spermatophyta</taxon>
        <taxon>Magnoliopsida</taxon>
        <taxon>eudicotyledons</taxon>
        <taxon>Gunneridae</taxon>
        <taxon>Pentapetalae</taxon>
        <taxon>rosids</taxon>
        <taxon>fabids</taxon>
        <taxon>Fabales</taxon>
        <taxon>Fabaceae</taxon>
        <taxon>Papilionoideae</taxon>
        <taxon>50 kb inversion clade</taxon>
        <taxon>NPAAA clade</taxon>
        <taxon>indigoferoid/millettioid clade</taxon>
        <taxon>Phaseoleae</taxon>
        <taxon>Vigna</taxon>
    </lineage>
</organism>
<evidence type="ECO:0000313" key="2">
    <source>
        <dbReference type="Proteomes" id="UP000501690"/>
    </source>
</evidence>
<dbReference type="EMBL" id="CP039345">
    <property type="protein sequence ID" value="QCD79379.1"/>
    <property type="molecule type" value="Genomic_DNA"/>
</dbReference>
<dbReference type="Proteomes" id="UP000501690">
    <property type="component" value="Linkage Group LG1"/>
</dbReference>
<keyword evidence="2" id="KW-1185">Reference proteome</keyword>
<accession>A0A4D6KVS1</accession>
<reference evidence="1 2" key="1">
    <citation type="submission" date="2019-04" db="EMBL/GenBank/DDBJ databases">
        <title>An improved genome assembly and genetic linkage map for asparagus bean, Vigna unguiculata ssp. sesquipedialis.</title>
        <authorList>
            <person name="Xia Q."/>
            <person name="Zhang R."/>
            <person name="Dong Y."/>
        </authorList>
    </citation>
    <scope>NUCLEOTIDE SEQUENCE [LARGE SCALE GENOMIC DNA]</scope>
    <source>
        <tissue evidence="1">Leaf</tissue>
    </source>
</reference>
<sequence>MGERVVSSVEVVLQNKSVYEYVTYLRGQDQWIIKKAHDLGQWGLRSRPTFRSGGKAGRVRWADHKPIGRSIGWV</sequence>
<proteinExistence type="predicted"/>